<evidence type="ECO:0000256" key="5">
    <source>
        <dbReference type="ARBA" id="ARBA00023288"/>
    </source>
</evidence>
<keyword evidence="9" id="KW-1185">Reference proteome</keyword>
<keyword evidence="2 7" id="KW-0732">Signal</keyword>
<keyword evidence="5" id="KW-0449">Lipoprotein</keyword>
<organism evidence="8 9">
    <name type="scientific">Paenibacillus soyae</name>
    <dbReference type="NCBI Taxonomy" id="2969249"/>
    <lineage>
        <taxon>Bacteria</taxon>
        <taxon>Bacillati</taxon>
        <taxon>Bacillota</taxon>
        <taxon>Bacilli</taxon>
        <taxon>Bacillales</taxon>
        <taxon>Paenibacillaceae</taxon>
        <taxon>Paenibacillus</taxon>
    </lineage>
</organism>
<dbReference type="PANTHER" id="PTHR43649:SF33">
    <property type="entry name" value="POLYGALACTURONAN_RHAMNOGALACTURONAN-BINDING PROTEIN YTCQ"/>
    <property type="match status" value="1"/>
</dbReference>
<evidence type="ECO:0000313" key="9">
    <source>
        <dbReference type="Proteomes" id="UP001141950"/>
    </source>
</evidence>
<dbReference type="AlphaFoldDB" id="A0A9X2MQA4"/>
<name>A0A9X2MQA4_9BACL</name>
<keyword evidence="4" id="KW-0564">Palmitate</keyword>
<evidence type="ECO:0000256" key="1">
    <source>
        <dbReference type="ARBA" id="ARBA00022475"/>
    </source>
</evidence>
<dbReference type="PANTHER" id="PTHR43649">
    <property type="entry name" value="ARABINOSE-BINDING PROTEIN-RELATED"/>
    <property type="match status" value="1"/>
</dbReference>
<dbReference type="EMBL" id="JANIPJ010000016">
    <property type="protein sequence ID" value="MCR2806293.1"/>
    <property type="molecule type" value="Genomic_DNA"/>
</dbReference>
<evidence type="ECO:0000256" key="2">
    <source>
        <dbReference type="ARBA" id="ARBA00022729"/>
    </source>
</evidence>
<comment type="caution">
    <text evidence="8">The sequence shown here is derived from an EMBL/GenBank/DDBJ whole genome shotgun (WGS) entry which is preliminary data.</text>
</comment>
<gene>
    <name evidence="8" type="ORF">NQZ67_20645</name>
</gene>
<dbReference type="InterPro" id="IPR006059">
    <property type="entry name" value="SBP"/>
</dbReference>
<evidence type="ECO:0000256" key="3">
    <source>
        <dbReference type="ARBA" id="ARBA00023136"/>
    </source>
</evidence>
<dbReference type="InterPro" id="IPR050490">
    <property type="entry name" value="Bact_solute-bd_prot1"/>
</dbReference>
<evidence type="ECO:0000256" key="4">
    <source>
        <dbReference type="ARBA" id="ARBA00023139"/>
    </source>
</evidence>
<reference evidence="8" key="1">
    <citation type="submission" date="2022-08" db="EMBL/GenBank/DDBJ databases">
        <title>The genomic sequence of strain Paenibacillus sp. SCIV0701.</title>
        <authorList>
            <person name="Zhao H."/>
        </authorList>
    </citation>
    <scope>NUCLEOTIDE SEQUENCE</scope>
    <source>
        <strain evidence="8">SCIV0701</strain>
    </source>
</reference>
<dbReference type="SUPFAM" id="SSF53850">
    <property type="entry name" value="Periplasmic binding protein-like II"/>
    <property type="match status" value="1"/>
</dbReference>
<evidence type="ECO:0000313" key="8">
    <source>
        <dbReference type="EMBL" id="MCR2806293.1"/>
    </source>
</evidence>
<feature type="compositionally biased region" description="Low complexity" evidence="6">
    <location>
        <begin position="35"/>
        <end position="47"/>
    </location>
</feature>
<dbReference type="Gene3D" id="3.40.190.10">
    <property type="entry name" value="Periplasmic binding protein-like II"/>
    <property type="match status" value="2"/>
</dbReference>
<keyword evidence="3" id="KW-0472">Membrane</keyword>
<keyword evidence="1" id="KW-1003">Cell membrane</keyword>
<feature type="chain" id="PRO_5040950625" evidence="7">
    <location>
        <begin position="24"/>
        <end position="534"/>
    </location>
</feature>
<proteinExistence type="predicted"/>
<dbReference type="Proteomes" id="UP001141950">
    <property type="component" value="Unassembled WGS sequence"/>
</dbReference>
<feature type="region of interest" description="Disordered" evidence="6">
    <location>
        <begin position="27"/>
        <end position="54"/>
    </location>
</feature>
<sequence length="534" mass="59399">MNRKSKRWSAGLMAVAVSTSILAGCSTNNGGNADPSNQPSNQPANPATEAPKGDPITLRIELFDRNNTPTGAPPITDNFMTKYVQENFGDPNNIKVEFVTVPRSQEVEKLNVLMAAGQAPDLVYTYDTPTVQKYVKDGGLTDLGPLLDQYGQNLKAVLGDTVLNYGKFDGVQYAIPARRVLLPESTTFIRQDWLDELGLPIPKTTDEFYQTLKAFKEKKPGKSGDKVIPYSHIDPFHNKPLQYSFWEWDKITDADLYATPDWLLPGNKEAFRFLNKLYNEGLIDPDFPLSMNKDEQKYQKDLINGIVGAATANTNEPVYQGYLAEVYKADANAKLVPIDPFTTPDGKTPKALYSPNGLYMFVPKSSKNAEAVVKYLDWMAVPENFIALQNGTEGKTYEMVDGVPQVLDNEEAKQTLYNYPDYAIILNGKLVSTTDESLNIAANASDPKHKEFTIASIELGSKDGVIKPSVTTPIQAEIKYATTLKEKTDEIFVKVITAKPEDFDKLYDKEVNDYMKIGGQEVMDEKRQAFEAAK</sequence>
<dbReference type="Pfam" id="PF01547">
    <property type="entry name" value="SBP_bac_1"/>
    <property type="match status" value="1"/>
</dbReference>
<protein>
    <submittedName>
        <fullName evidence="8">Extracellular solute-binding protein</fullName>
    </submittedName>
</protein>
<accession>A0A9X2MQA4</accession>
<feature type="signal peptide" evidence="7">
    <location>
        <begin position="1"/>
        <end position="23"/>
    </location>
</feature>
<evidence type="ECO:0000256" key="6">
    <source>
        <dbReference type="SAM" id="MobiDB-lite"/>
    </source>
</evidence>
<dbReference type="RefSeq" id="WP_257449594.1">
    <property type="nucleotide sequence ID" value="NZ_JANIPJ010000016.1"/>
</dbReference>
<evidence type="ECO:0000256" key="7">
    <source>
        <dbReference type="SAM" id="SignalP"/>
    </source>
</evidence>
<dbReference type="PROSITE" id="PS51257">
    <property type="entry name" value="PROKAR_LIPOPROTEIN"/>
    <property type="match status" value="1"/>
</dbReference>